<dbReference type="InterPro" id="IPR027417">
    <property type="entry name" value="P-loop_NTPase"/>
</dbReference>
<dbReference type="EMBL" id="BAAANF010000048">
    <property type="protein sequence ID" value="GAA1722652.1"/>
    <property type="molecule type" value="Genomic_DNA"/>
</dbReference>
<dbReference type="SUPFAM" id="SSF52540">
    <property type="entry name" value="P-loop containing nucleoside triphosphate hydrolases"/>
    <property type="match status" value="1"/>
</dbReference>
<dbReference type="SMART" id="SM00382">
    <property type="entry name" value="AAA"/>
    <property type="match status" value="1"/>
</dbReference>
<proteinExistence type="inferred from homology"/>
<protein>
    <submittedName>
        <fullName evidence="5">ATP-binding protein</fullName>
    </submittedName>
</protein>
<dbReference type="Gene3D" id="3.40.50.300">
    <property type="entry name" value="P-loop containing nucleotide triphosphate hydrolases"/>
    <property type="match status" value="1"/>
</dbReference>
<dbReference type="NCBIfam" id="NF005098">
    <property type="entry name" value="PRK06526.1"/>
    <property type="match status" value="1"/>
</dbReference>
<keyword evidence="6" id="KW-1185">Reference proteome</keyword>
<comment type="similarity">
    <text evidence="1">Belongs to the IS21/IS1162 putative ATP-binding protein family.</text>
</comment>
<dbReference type="PANTHER" id="PTHR30050">
    <property type="entry name" value="CHROMOSOMAL REPLICATION INITIATOR PROTEIN DNAA"/>
    <property type="match status" value="1"/>
</dbReference>
<dbReference type="InterPro" id="IPR002611">
    <property type="entry name" value="IstB_ATP-bd"/>
</dbReference>
<organism evidence="5 6">
    <name type="scientific">Kribbella yunnanensis</name>
    <dbReference type="NCBI Taxonomy" id="190194"/>
    <lineage>
        <taxon>Bacteria</taxon>
        <taxon>Bacillati</taxon>
        <taxon>Actinomycetota</taxon>
        <taxon>Actinomycetes</taxon>
        <taxon>Propionibacteriales</taxon>
        <taxon>Kribbellaceae</taxon>
        <taxon>Kribbella</taxon>
    </lineage>
</organism>
<dbReference type="InterPro" id="IPR028350">
    <property type="entry name" value="DNAC/IstB-like"/>
</dbReference>
<evidence type="ECO:0000256" key="3">
    <source>
        <dbReference type="ARBA" id="ARBA00022840"/>
    </source>
</evidence>
<dbReference type="GO" id="GO:0005524">
    <property type="term" value="F:ATP binding"/>
    <property type="evidence" value="ECO:0007669"/>
    <property type="project" value="UniProtKB-KW"/>
</dbReference>
<dbReference type="PIRSF" id="PIRSF003073">
    <property type="entry name" value="DNAC_TnpB_IstB"/>
    <property type="match status" value="1"/>
</dbReference>
<keyword evidence="2" id="KW-0547">Nucleotide-binding</keyword>
<dbReference type="InterPro" id="IPR047661">
    <property type="entry name" value="IstB"/>
</dbReference>
<sequence>MATTKPTRNPAATTEAVKQITYLAAALKAPRITEAATRLADQARDAGWTHEDYLAAVLEREVAARNSSGARLRIRAAGFGAVKTLEDFDFDAQPAARQQIAALASGGFLTEARNVVLLGPPGTGKTHLATALGVAAARHGHRVLFATATDWVTRLTDAHRAGKLPNELARLRRYGLIIVDEVGYLPFEQDAANLFFQLVSSRYEHASLILTSNLPFSGWGGVFGDQAVAAAMIDRIVHHADVLTLKGASYRLRGRGIDSLPSIRTTTGQTES</sequence>
<dbReference type="Proteomes" id="UP001500280">
    <property type="component" value="Unassembled WGS sequence"/>
</dbReference>
<feature type="domain" description="AAA+ ATPase" evidence="4">
    <location>
        <begin position="111"/>
        <end position="243"/>
    </location>
</feature>
<evidence type="ECO:0000313" key="6">
    <source>
        <dbReference type="Proteomes" id="UP001500280"/>
    </source>
</evidence>
<evidence type="ECO:0000259" key="4">
    <source>
        <dbReference type="SMART" id="SM00382"/>
    </source>
</evidence>
<accession>A0ABP4VDA5</accession>
<reference evidence="6" key="1">
    <citation type="journal article" date="2019" name="Int. J. Syst. Evol. Microbiol.">
        <title>The Global Catalogue of Microorganisms (GCM) 10K type strain sequencing project: providing services to taxonomists for standard genome sequencing and annotation.</title>
        <authorList>
            <consortium name="The Broad Institute Genomics Platform"/>
            <consortium name="The Broad Institute Genome Sequencing Center for Infectious Disease"/>
            <person name="Wu L."/>
            <person name="Ma J."/>
        </authorList>
    </citation>
    <scope>NUCLEOTIDE SEQUENCE [LARGE SCALE GENOMIC DNA]</scope>
    <source>
        <strain evidence="6">JCM 14307</strain>
    </source>
</reference>
<gene>
    <name evidence="5" type="ORF">GCM10009745_84650</name>
</gene>
<dbReference type="RefSeq" id="WP_344166082.1">
    <property type="nucleotide sequence ID" value="NZ_BAAANF010000048.1"/>
</dbReference>
<dbReference type="InterPro" id="IPR003593">
    <property type="entry name" value="AAA+_ATPase"/>
</dbReference>
<evidence type="ECO:0000313" key="5">
    <source>
        <dbReference type="EMBL" id="GAA1722652.1"/>
    </source>
</evidence>
<dbReference type="PANTHER" id="PTHR30050:SF4">
    <property type="entry name" value="ATP-BINDING PROTEIN RV3427C IN INSERTION SEQUENCE-RELATED"/>
    <property type="match status" value="1"/>
</dbReference>
<dbReference type="CDD" id="cd00009">
    <property type="entry name" value="AAA"/>
    <property type="match status" value="1"/>
</dbReference>
<comment type="caution">
    <text evidence="5">The sequence shown here is derived from an EMBL/GenBank/DDBJ whole genome shotgun (WGS) entry which is preliminary data.</text>
</comment>
<keyword evidence="3 5" id="KW-0067">ATP-binding</keyword>
<name>A0ABP4VDA5_9ACTN</name>
<dbReference type="NCBIfam" id="NF038214">
    <property type="entry name" value="IS21_help_AAA"/>
    <property type="match status" value="1"/>
</dbReference>
<evidence type="ECO:0000256" key="1">
    <source>
        <dbReference type="ARBA" id="ARBA00008059"/>
    </source>
</evidence>
<dbReference type="Pfam" id="PF01695">
    <property type="entry name" value="IstB_IS21"/>
    <property type="match status" value="1"/>
</dbReference>
<evidence type="ECO:0000256" key="2">
    <source>
        <dbReference type="ARBA" id="ARBA00022741"/>
    </source>
</evidence>